<keyword evidence="11 17" id="KW-0496">Mitochondrion</keyword>
<keyword evidence="7 17" id="KW-1000">Mitochondrion outer membrane</keyword>
<dbReference type="SUPFAM" id="SSF52540">
    <property type="entry name" value="P-loop containing nucleoside triphosphate hydrolases"/>
    <property type="match status" value="2"/>
</dbReference>
<evidence type="ECO:0000256" key="13">
    <source>
        <dbReference type="ARBA" id="ARBA00023136"/>
    </source>
</evidence>
<comment type="subcellular location">
    <subcellularLocation>
        <location evidence="1 17">Mitochondrion outer membrane</location>
        <topology evidence="1 17">Single-pass type IV membrane protein</topology>
    </subcellularLocation>
</comment>
<comment type="similarity">
    <text evidence="2 17">Belongs to the mitochondrial Rho GTPase family.</text>
</comment>
<dbReference type="InterPro" id="IPR021181">
    <property type="entry name" value="Miro"/>
</dbReference>
<evidence type="ECO:0000256" key="14">
    <source>
        <dbReference type="ARBA" id="ARBA00047358"/>
    </source>
</evidence>
<dbReference type="Proteomes" id="UP000265100">
    <property type="component" value="Chromosome 4"/>
</dbReference>
<keyword evidence="3 18" id="KW-0812">Transmembrane</keyword>
<dbReference type="FunFam" id="1.10.238.10:FF:000021">
    <property type="entry name" value="Mitochondrial Rho GTPase"/>
    <property type="match status" value="1"/>
</dbReference>
<reference evidence="21" key="3">
    <citation type="submission" date="2025-09" db="UniProtKB">
        <authorList>
            <consortium name="Ensembl"/>
        </authorList>
    </citation>
    <scope>IDENTIFICATION</scope>
</reference>
<dbReference type="Gene3D" id="3.40.50.300">
    <property type="entry name" value="P-loop containing nucleotide triphosphate hydrolases"/>
    <property type="match status" value="2"/>
</dbReference>
<keyword evidence="12 17" id="KW-0342">GTP-binding</keyword>
<dbReference type="Gene3D" id="1.10.238.10">
    <property type="entry name" value="EF-hand"/>
    <property type="match status" value="2"/>
</dbReference>
<dbReference type="PIRSF" id="PIRSF037488">
    <property type="entry name" value="Mt_Rho_GTPase"/>
    <property type="match status" value="1"/>
</dbReference>
<dbReference type="PROSITE" id="PS51423">
    <property type="entry name" value="MIRO"/>
    <property type="match status" value="2"/>
</dbReference>
<evidence type="ECO:0000256" key="7">
    <source>
        <dbReference type="ARBA" id="ARBA00022787"/>
    </source>
</evidence>
<dbReference type="GO" id="GO:0005741">
    <property type="term" value="C:mitochondrial outer membrane"/>
    <property type="evidence" value="ECO:0007669"/>
    <property type="project" value="UniProtKB-SubCell"/>
</dbReference>
<evidence type="ECO:0000259" key="20">
    <source>
        <dbReference type="PROSITE" id="PS51423"/>
    </source>
</evidence>
<evidence type="ECO:0000256" key="15">
    <source>
        <dbReference type="ARBA" id="ARBA00048778"/>
    </source>
</evidence>
<evidence type="ECO:0000256" key="9">
    <source>
        <dbReference type="ARBA" id="ARBA00022837"/>
    </source>
</evidence>
<feature type="domain" description="EF-hand" evidence="19">
    <location>
        <begin position="288"/>
        <end position="323"/>
    </location>
</feature>
<dbReference type="InterPro" id="IPR027417">
    <property type="entry name" value="P-loop_NTPase"/>
</dbReference>
<dbReference type="SMART" id="SM00173">
    <property type="entry name" value="RAS"/>
    <property type="match status" value="1"/>
</dbReference>
<dbReference type="Pfam" id="PF08356">
    <property type="entry name" value="EF_assoc_2"/>
    <property type="match status" value="1"/>
</dbReference>
<comment type="catalytic activity">
    <reaction evidence="16">
        <text>GTP + H2O = GDP + phosphate + H(+)</text>
        <dbReference type="Rhea" id="RHEA:19669"/>
        <dbReference type="ChEBI" id="CHEBI:15377"/>
        <dbReference type="ChEBI" id="CHEBI:15378"/>
        <dbReference type="ChEBI" id="CHEBI:37565"/>
        <dbReference type="ChEBI" id="CHEBI:43474"/>
        <dbReference type="ChEBI" id="CHEBI:58189"/>
    </reaction>
    <physiologicalReaction direction="left-to-right" evidence="16">
        <dbReference type="Rhea" id="RHEA:19670"/>
    </physiologicalReaction>
</comment>
<dbReference type="FunFam" id="1.10.238.10:FF:000011">
    <property type="entry name" value="Mitochondrial Rho GTPase"/>
    <property type="match status" value="1"/>
</dbReference>
<evidence type="ECO:0000256" key="11">
    <source>
        <dbReference type="ARBA" id="ARBA00023128"/>
    </source>
</evidence>
<comment type="catalytic activity">
    <reaction evidence="14">
        <text>UTP + H2O = UDP + phosphate + H(+)</text>
        <dbReference type="Rhea" id="RHEA:64900"/>
        <dbReference type="ChEBI" id="CHEBI:15377"/>
        <dbReference type="ChEBI" id="CHEBI:15378"/>
        <dbReference type="ChEBI" id="CHEBI:43474"/>
        <dbReference type="ChEBI" id="CHEBI:46398"/>
        <dbReference type="ChEBI" id="CHEBI:58223"/>
    </reaction>
    <physiologicalReaction direction="left-to-right" evidence="14">
        <dbReference type="Rhea" id="RHEA:64901"/>
    </physiologicalReaction>
</comment>
<evidence type="ECO:0000256" key="3">
    <source>
        <dbReference type="ARBA" id="ARBA00022692"/>
    </source>
</evidence>
<dbReference type="InterPro" id="IPR018247">
    <property type="entry name" value="EF_Hand_1_Ca_BS"/>
</dbReference>
<evidence type="ECO:0000256" key="5">
    <source>
        <dbReference type="ARBA" id="ARBA00022737"/>
    </source>
</evidence>
<evidence type="ECO:0000256" key="1">
    <source>
        <dbReference type="ARBA" id="ARBA00004200"/>
    </source>
</evidence>
<sequence>MRKDVRILLVGEPKVGKTSLIMSLVSEEFPDEVPLRAEEITIPADVTPERVPTHIVDYSGISPLYTQSFKLTQEQCIYSVNNKKSIEKVSLVSAVPLILVGNKSDLVEHSSMETILPIMNQYQDIETCVECSAKNLKNISELFYYAQKAVLHPTGPLYCPEEKELKPSCIKALTRIFKISDLDNDGTLNDSELNFFQRTCFNTPLAPQALEDVKNVVRRNMMDGVKDNGLTLKGFLFLHTLFIQRGRHETTWTVLRRFGYDDDLELTQEYLFPLIKIPPDCTTELNHNAYLFLQSVFDKHDKDRDCALSPEEVKDLFKVFPYMPWGPDVNNTVCTNEQGWLTTYLDVQRSLEYLGYLGYSIIYEQESQAAAITVTRNKRIDLQKKQTQRSVFRCNVLGARGSGKSGFLQAFLGRNLRIREEHKSFYAISTTYVYGQEKYLLLHEVMPDIDFLTETDLACDVVCLVYDVNNPRSFEYCAKVYKQYFIDSKTPCVVIAAKSDLHEVRQHYSLSPHDFCRKHKLHPPQPFTCSTNEAPSKDIYTRLTTMAMYPHMAQADLKNSTFWLRASVGATVFAVLGFAMYRALLKQR</sequence>
<dbReference type="SMART" id="SM00175">
    <property type="entry name" value="RAB"/>
    <property type="match status" value="1"/>
</dbReference>
<evidence type="ECO:0000256" key="2">
    <source>
        <dbReference type="ARBA" id="ARBA00007981"/>
    </source>
</evidence>
<comment type="catalytic activity">
    <reaction evidence="15">
        <text>ATP + H2O = ADP + phosphate + H(+)</text>
        <dbReference type="Rhea" id="RHEA:13065"/>
        <dbReference type="ChEBI" id="CHEBI:15377"/>
        <dbReference type="ChEBI" id="CHEBI:15378"/>
        <dbReference type="ChEBI" id="CHEBI:30616"/>
        <dbReference type="ChEBI" id="CHEBI:43474"/>
        <dbReference type="ChEBI" id="CHEBI:456216"/>
    </reaction>
    <physiologicalReaction direction="left-to-right" evidence="15">
        <dbReference type="Rhea" id="RHEA:13066"/>
    </physiologicalReaction>
</comment>
<dbReference type="FunFam" id="3.40.50.300:FF:000248">
    <property type="entry name" value="Mitochondrial Rho GTPase"/>
    <property type="match status" value="1"/>
</dbReference>
<dbReference type="SMART" id="SM00174">
    <property type="entry name" value="RHO"/>
    <property type="match status" value="1"/>
</dbReference>
<name>A0AAX7U161_ASTCA</name>
<feature type="domain" description="Miro" evidence="20">
    <location>
        <begin position="389"/>
        <end position="549"/>
    </location>
</feature>
<keyword evidence="13 17" id="KW-0472">Membrane</keyword>
<evidence type="ECO:0000256" key="18">
    <source>
        <dbReference type="SAM" id="Phobius"/>
    </source>
</evidence>
<dbReference type="GO" id="GO:0003924">
    <property type="term" value="F:GTPase activity"/>
    <property type="evidence" value="ECO:0007669"/>
    <property type="project" value="InterPro"/>
</dbReference>
<organism evidence="21 22">
    <name type="scientific">Astatotilapia calliptera</name>
    <name type="common">Eastern happy</name>
    <name type="synonym">Chromis callipterus</name>
    <dbReference type="NCBI Taxonomy" id="8154"/>
    <lineage>
        <taxon>Eukaryota</taxon>
        <taxon>Metazoa</taxon>
        <taxon>Chordata</taxon>
        <taxon>Craniata</taxon>
        <taxon>Vertebrata</taxon>
        <taxon>Euteleostomi</taxon>
        <taxon>Actinopterygii</taxon>
        <taxon>Neopterygii</taxon>
        <taxon>Teleostei</taxon>
        <taxon>Neoteleostei</taxon>
        <taxon>Acanthomorphata</taxon>
        <taxon>Ovalentaria</taxon>
        <taxon>Cichlomorphae</taxon>
        <taxon>Cichliformes</taxon>
        <taxon>Cichlidae</taxon>
        <taxon>African cichlids</taxon>
        <taxon>Pseudocrenilabrinae</taxon>
        <taxon>Haplochromini</taxon>
        <taxon>Astatotilapia</taxon>
    </lineage>
</organism>
<keyword evidence="5" id="KW-0677">Repeat</keyword>
<dbReference type="InterPro" id="IPR011992">
    <property type="entry name" value="EF-hand-dom_pair"/>
</dbReference>
<dbReference type="PANTHER" id="PTHR46819:SF1">
    <property type="entry name" value="EF-HAND CALCIUM-BINDING DOMAIN-CONTAINING PROTEIN 7"/>
    <property type="match status" value="1"/>
</dbReference>
<dbReference type="CDD" id="cd01892">
    <property type="entry name" value="Miro2"/>
    <property type="match status" value="1"/>
</dbReference>
<evidence type="ECO:0000259" key="19">
    <source>
        <dbReference type="PROSITE" id="PS50222"/>
    </source>
</evidence>
<dbReference type="PROSITE" id="PS00018">
    <property type="entry name" value="EF_HAND_1"/>
    <property type="match status" value="1"/>
</dbReference>
<dbReference type="InterPro" id="IPR002048">
    <property type="entry name" value="EF_hand_dom"/>
</dbReference>
<dbReference type="InterPro" id="IPR020860">
    <property type="entry name" value="MIRO_dom"/>
</dbReference>
<evidence type="ECO:0000256" key="4">
    <source>
        <dbReference type="ARBA" id="ARBA00022723"/>
    </source>
</evidence>
<dbReference type="EC" id="3.6.5.-" evidence="17"/>
<keyword evidence="8 17" id="KW-0378">Hydrolase</keyword>
<dbReference type="Ensembl" id="ENSACLT00000077846.1">
    <property type="protein sequence ID" value="ENSACLP00000059311.1"/>
    <property type="gene ID" value="ENSACLG00000001110.2"/>
</dbReference>
<feature type="transmembrane region" description="Helical" evidence="18">
    <location>
        <begin position="562"/>
        <end position="584"/>
    </location>
</feature>
<evidence type="ECO:0000256" key="16">
    <source>
        <dbReference type="ARBA" id="ARBA00049117"/>
    </source>
</evidence>
<evidence type="ECO:0000256" key="12">
    <source>
        <dbReference type="ARBA" id="ARBA00023134"/>
    </source>
</evidence>
<dbReference type="Pfam" id="PF08355">
    <property type="entry name" value="EF_assoc_1"/>
    <property type="match status" value="1"/>
</dbReference>
<dbReference type="SMART" id="SM00054">
    <property type="entry name" value="EFh"/>
    <property type="match status" value="2"/>
</dbReference>
<accession>A0AAX7U161</accession>
<evidence type="ECO:0000256" key="8">
    <source>
        <dbReference type="ARBA" id="ARBA00022801"/>
    </source>
</evidence>
<evidence type="ECO:0000256" key="6">
    <source>
        <dbReference type="ARBA" id="ARBA00022741"/>
    </source>
</evidence>
<dbReference type="AlphaFoldDB" id="A0AAX7U161"/>
<dbReference type="Pfam" id="PF00071">
    <property type="entry name" value="Ras"/>
    <property type="match status" value="1"/>
</dbReference>
<dbReference type="GO" id="GO:0005525">
    <property type="term" value="F:GTP binding"/>
    <property type="evidence" value="ECO:0007669"/>
    <property type="project" value="UniProtKB-KW"/>
</dbReference>
<dbReference type="GO" id="GO:0007005">
    <property type="term" value="P:mitochondrion organization"/>
    <property type="evidence" value="ECO:0007669"/>
    <property type="project" value="InterPro"/>
</dbReference>
<evidence type="ECO:0000313" key="22">
    <source>
        <dbReference type="Proteomes" id="UP000265100"/>
    </source>
</evidence>
<dbReference type="PANTHER" id="PTHR46819">
    <property type="entry name" value="EF-HAND CALCIUM-BINDING DOMAIN-CONTAINING PROTEIN 7"/>
    <property type="match status" value="1"/>
</dbReference>
<keyword evidence="6 17" id="KW-0547">Nucleotide-binding</keyword>
<dbReference type="FunFam" id="3.40.50.300:FF:000170">
    <property type="entry name" value="Mitochondrial Rho GTPase"/>
    <property type="match status" value="1"/>
</dbReference>
<feature type="domain" description="Miro" evidence="20">
    <location>
        <begin position="2"/>
        <end position="152"/>
    </location>
</feature>
<evidence type="ECO:0000313" key="21">
    <source>
        <dbReference type="Ensembl" id="ENSACLP00000059311.1"/>
    </source>
</evidence>
<dbReference type="InterPro" id="IPR001806">
    <property type="entry name" value="Small_GTPase"/>
</dbReference>
<dbReference type="PROSITE" id="PS50222">
    <property type="entry name" value="EF_HAND_2"/>
    <property type="match status" value="1"/>
</dbReference>
<dbReference type="InterPro" id="IPR013567">
    <property type="entry name" value="EF_hand_assoc_2"/>
</dbReference>
<keyword evidence="9 17" id="KW-0106">Calcium</keyword>
<keyword evidence="10 18" id="KW-1133">Transmembrane helix</keyword>
<comment type="function">
    <text evidence="17">Atypical mitochondrial nucleoside-triphosphatase (NTPase) involved in mitochondrial trafficking. Probably involved in control of anterograde transport of mitochondria and their subcellular distribution. Can hydrolyze GTP, ATP and UTP.</text>
</comment>
<dbReference type="InterPro" id="IPR052266">
    <property type="entry name" value="Miro-EF-hand_domain"/>
</dbReference>
<dbReference type="GeneTree" id="ENSGT00940000155641"/>
<dbReference type="PRINTS" id="PR00449">
    <property type="entry name" value="RASTRNSFRMNG"/>
</dbReference>
<evidence type="ECO:0000256" key="10">
    <source>
        <dbReference type="ARBA" id="ARBA00022989"/>
    </source>
</evidence>
<reference evidence="21" key="2">
    <citation type="submission" date="2025-08" db="UniProtKB">
        <authorList>
            <consortium name="Ensembl"/>
        </authorList>
    </citation>
    <scope>IDENTIFICATION</scope>
</reference>
<dbReference type="InterPro" id="IPR013566">
    <property type="entry name" value="EF_hand_assoc_1"/>
</dbReference>
<protein>
    <recommendedName>
        <fullName evidence="17">Mitochondrial Rho GTPase</fullName>
        <ecNumber evidence="17">3.6.5.-</ecNumber>
    </recommendedName>
</protein>
<keyword evidence="4" id="KW-0479">Metal-binding</keyword>
<proteinExistence type="inferred from homology"/>
<reference evidence="21" key="1">
    <citation type="submission" date="2018-05" db="EMBL/GenBank/DDBJ databases">
        <authorList>
            <person name="Datahose"/>
        </authorList>
    </citation>
    <scope>NUCLEOTIDE SEQUENCE</scope>
</reference>
<dbReference type="GO" id="GO:0005509">
    <property type="term" value="F:calcium ion binding"/>
    <property type="evidence" value="ECO:0007669"/>
    <property type="project" value="InterPro"/>
</dbReference>
<dbReference type="SUPFAM" id="SSF47473">
    <property type="entry name" value="EF-hand"/>
    <property type="match status" value="1"/>
</dbReference>
<evidence type="ECO:0000256" key="17">
    <source>
        <dbReference type="PIRNR" id="PIRNR037488"/>
    </source>
</evidence>
<keyword evidence="22" id="KW-1185">Reference proteome</keyword>